<organism evidence="1 2">
    <name type="scientific">Citrus sinensis</name>
    <name type="common">Sweet orange</name>
    <name type="synonym">Citrus aurantium var. sinensis</name>
    <dbReference type="NCBI Taxonomy" id="2711"/>
    <lineage>
        <taxon>Eukaryota</taxon>
        <taxon>Viridiplantae</taxon>
        <taxon>Streptophyta</taxon>
        <taxon>Embryophyta</taxon>
        <taxon>Tracheophyta</taxon>
        <taxon>Spermatophyta</taxon>
        <taxon>Magnoliopsida</taxon>
        <taxon>eudicotyledons</taxon>
        <taxon>Gunneridae</taxon>
        <taxon>Pentapetalae</taxon>
        <taxon>rosids</taxon>
        <taxon>malvids</taxon>
        <taxon>Sapindales</taxon>
        <taxon>Rutaceae</taxon>
        <taxon>Aurantioideae</taxon>
        <taxon>Citrus</taxon>
    </lineage>
</organism>
<gene>
    <name evidence="1" type="ORF">KPL71_012395</name>
</gene>
<dbReference type="Proteomes" id="UP000829398">
    <property type="component" value="Chromosome 4"/>
</dbReference>
<reference evidence="2" key="1">
    <citation type="journal article" date="2023" name="Hortic. Res.">
        <title>A chromosome-level phased genome enabling allele-level studies in sweet orange: a case study on citrus Huanglongbing tolerance.</title>
        <authorList>
            <person name="Wu B."/>
            <person name="Yu Q."/>
            <person name="Deng Z."/>
            <person name="Duan Y."/>
            <person name="Luo F."/>
            <person name="Gmitter F. Jr."/>
        </authorList>
    </citation>
    <scope>NUCLEOTIDE SEQUENCE [LARGE SCALE GENOMIC DNA]</scope>
    <source>
        <strain evidence="2">cv. Valencia</strain>
    </source>
</reference>
<comment type="caution">
    <text evidence="1">The sequence shown here is derived from an EMBL/GenBank/DDBJ whole genome shotgun (WGS) entry which is preliminary data.</text>
</comment>
<keyword evidence="2" id="KW-1185">Reference proteome</keyword>
<proteinExistence type="predicted"/>
<name>A0ACB8LAL3_CITSI</name>
<evidence type="ECO:0000313" key="2">
    <source>
        <dbReference type="Proteomes" id="UP000829398"/>
    </source>
</evidence>
<dbReference type="EMBL" id="CM039173">
    <property type="protein sequence ID" value="KAH9770476.1"/>
    <property type="molecule type" value="Genomic_DNA"/>
</dbReference>
<evidence type="ECO:0000313" key="1">
    <source>
        <dbReference type="EMBL" id="KAH9770476.1"/>
    </source>
</evidence>
<sequence length="287" mass="32958">MAATSVLIKSYPSLVSRRPVQNFPCNFCFIKSAKFSTITSYKLAAVRDKSFLNIWPLSLINKNSTTVPDASAIITKTSKTLIQTLMLVLLMMMCSRVPVLAISMGEMGGRSFSILWPLITNFRRRSSFKSKENFTSVIKLQVGLCVNGPRLQNELDRISKTVDTSTRDGFARLLRETTTCLLQHSDCWKSGYSCSRFFFRMKSAEKHFNQLLENERIVKFNEEALEFKLNDTGLLENETTTMHQVNHQFTDTHVVGIKVLWLPQQENEILSYQELQKQYPRLQAFEN</sequence>
<protein>
    <submittedName>
        <fullName evidence="1">Myelin-associated oligodendrocyte basic protein isoform 1</fullName>
    </submittedName>
</protein>
<accession>A0ACB8LAL3</accession>